<comment type="caution">
    <text evidence="6">The sequence shown here is derived from an EMBL/GenBank/DDBJ whole genome shotgun (WGS) entry which is preliminary data.</text>
</comment>
<protein>
    <submittedName>
        <fullName evidence="6">ShlB/FhaC/HecB family hemolysin secretion/activation protein</fullName>
    </submittedName>
</protein>
<dbReference type="GO" id="GO:0016020">
    <property type="term" value="C:membrane"/>
    <property type="evidence" value="ECO:0007669"/>
    <property type="project" value="UniProtKB-SubCell"/>
</dbReference>
<dbReference type="OrthoDB" id="290122at2"/>
<dbReference type="PANTHER" id="PTHR34597">
    <property type="entry name" value="SLR1661 PROTEIN"/>
    <property type="match status" value="1"/>
</dbReference>
<evidence type="ECO:0000256" key="3">
    <source>
        <dbReference type="SAM" id="MobiDB-lite"/>
    </source>
</evidence>
<dbReference type="Pfam" id="PF17287">
    <property type="entry name" value="POTRA_3"/>
    <property type="match status" value="1"/>
</dbReference>
<comment type="subcellular location">
    <subcellularLocation>
        <location evidence="1">Membrane</location>
    </subcellularLocation>
</comment>
<keyword evidence="2" id="KW-0472">Membrane</keyword>
<evidence type="ECO:0000256" key="1">
    <source>
        <dbReference type="ARBA" id="ARBA00004370"/>
    </source>
</evidence>
<reference evidence="6 7" key="1">
    <citation type="submission" date="2018-10" db="EMBL/GenBank/DDBJ databases">
        <title>Draft Genome Sequence of Ralstonia pseudosolanacearum (R. solanacearum phylotype I) Strain Tg03 Isolated from Luffa cylindrica in China.</title>
        <authorList>
            <person name="Yuan G.-Q."/>
            <person name="Li Q.-Q."/>
            <person name="Zhang Y.-W."/>
        </authorList>
    </citation>
    <scope>NUCLEOTIDE SEQUENCE [LARGE SCALE GENOMIC DNA]</scope>
    <source>
        <strain evidence="6 7">Tg03</strain>
    </source>
</reference>
<dbReference type="Gene3D" id="3.10.20.310">
    <property type="entry name" value="membrane protein fhac"/>
    <property type="match status" value="2"/>
</dbReference>
<dbReference type="InterPro" id="IPR051544">
    <property type="entry name" value="TPS_OM_transporter"/>
</dbReference>
<dbReference type="AlphaFoldDB" id="A0A454TIC8"/>
<proteinExistence type="predicted"/>
<evidence type="ECO:0000313" key="7">
    <source>
        <dbReference type="Proteomes" id="UP000271222"/>
    </source>
</evidence>
<dbReference type="PROSITE" id="PS51779">
    <property type="entry name" value="POTRA"/>
    <property type="match status" value="1"/>
</dbReference>
<feature type="compositionally biased region" description="Basic and acidic residues" evidence="3">
    <location>
        <begin position="41"/>
        <end position="58"/>
    </location>
</feature>
<evidence type="ECO:0000256" key="4">
    <source>
        <dbReference type="SAM" id="SignalP"/>
    </source>
</evidence>
<evidence type="ECO:0000256" key="2">
    <source>
        <dbReference type="ARBA" id="ARBA00023136"/>
    </source>
</evidence>
<feature type="region of interest" description="Disordered" evidence="3">
    <location>
        <begin position="31"/>
        <end position="65"/>
    </location>
</feature>
<dbReference type="GO" id="GO:0098046">
    <property type="term" value="C:type V protein secretion system complex"/>
    <property type="evidence" value="ECO:0007669"/>
    <property type="project" value="TreeGrafter"/>
</dbReference>
<dbReference type="GO" id="GO:0008320">
    <property type="term" value="F:protein transmembrane transporter activity"/>
    <property type="evidence" value="ECO:0007669"/>
    <property type="project" value="TreeGrafter"/>
</dbReference>
<dbReference type="InterPro" id="IPR035251">
    <property type="entry name" value="ShlB_POTRA"/>
</dbReference>
<name>A0A454TIC8_9RALS</name>
<evidence type="ECO:0000259" key="5">
    <source>
        <dbReference type="PROSITE" id="PS51779"/>
    </source>
</evidence>
<dbReference type="EMBL" id="RJTL01000090">
    <property type="protein sequence ID" value="RNL99380.1"/>
    <property type="molecule type" value="Genomic_DNA"/>
</dbReference>
<keyword evidence="4" id="KW-0732">Signal</keyword>
<feature type="domain" description="POTRA" evidence="5">
    <location>
        <begin position="87"/>
        <end position="162"/>
    </location>
</feature>
<feature type="signal peptide" evidence="4">
    <location>
        <begin position="1"/>
        <end position="26"/>
    </location>
</feature>
<dbReference type="GO" id="GO:0046819">
    <property type="term" value="P:protein secretion by the type V secretion system"/>
    <property type="evidence" value="ECO:0007669"/>
    <property type="project" value="TreeGrafter"/>
</dbReference>
<feature type="non-terminal residue" evidence="6">
    <location>
        <position position="243"/>
    </location>
</feature>
<gene>
    <name evidence="6" type="ORF">EGA29_25945</name>
</gene>
<dbReference type="RefSeq" id="WP_148046470.1">
    <property type="nucleotide sequence ID" value="NZ_RJTL01000090.1"/>
</dbReference>
<organism evidence="6 7">
    <name type="scientific">Ralstonia pseudosolanacearum</name>
    <dbReference type="NCBI Taxonomy" id="1310165"/>
    <lineage>
        <taxon>Bacteria</taxon>
        <taxon>Pseudomonadati</taxon>
        <taxon>Pseudomonadota</taxon>
        <taxon>Betaproteobacteria</taxon>
        <taxon>Burkholderiales</taxon>
        <taxon>Burkholderiaceae</taxon>
        <taxon>Ralstonia</taxon>
        <taxon>Ralstonia solanacearum species complex</taxon>
    </lineage>
</organism>
<accession>A0A454TIC8</accession>
<feature type="chain" id="PRO_5019068037" evidence="4">
    <location>
        <begin position="27"/>
        <end position="243"/>
    </location>
</feature>
<dbReference type="Pfam" id="PF08479">
    <property type="entry name" value="POTRA_2"/>
    <property type="match status" value="1"/>
</dbReference>
<dbReference type="InterPro" id="IPR013686">
    <property type="entry name" value="Polypept-transport_assoc_ShlB"/>
</dbReference>
<dbReference type="PANTHER" id="PTHR34597:SF3">
    <property type="entry name" value="OUTER MEMBRANE TRANSPORTER CDIB"/>
    <property type="match status" value="1"/>
</dbReference>
<dbReference type="Proteomes" id="UP000271222">
    <property type="component" value="Unassembled WGS sequence"/>
</dbReference>
<evidence type="ECO:0000313" key="6">
    <source>
        <dbReference type="EMBL" id="RNL99380.1"/>
    </source>
</evidence>
<sequence length="243" mass="25822">MSNAFLHARRAGALAAGVLLTAAAHAQVLPPAPPGPVLEDPAQRALRERQDTERRREATQPAPQIAVAPSVPDDAAVDAVVEPGTTFDIHRIELTGNTVLDADTVERVTQPFLNRALGTNRINLLLRRLTEAFVARGFVTTRAYLAPQNLKVGVLTIAVVPGKVEALQINGKTVRTTVPDAKLAEGPQAGGWLTDAGTVWSMPAVGDTLRLSDLEQGVDQINRLRRNQAEVQILPGQAPGGSV</sequence>
<dbReference type="InterPro" id="IPR034746">
    <property type="entry name" value="POTRA"/>
</dbReference>